<feature type="region of interest" description="Disordered" evidence="1">
    <location>
        <begin position="138"/>
        <end position="157"/>
    </location>
</feature>
<proteinExistence type="predicted"/>
<protein>
    <submittedName>
        <fullName evidence="2">Uncharacterized protein</fullName>
    </submittedName>
</protein>
<dbReference type="Proteomes" id="UP001287356">
    <property type="component" value="Unassembled WGS sequence"/>
</dbReference>
<feature type="region of interest" description="Disordered" evidence="1">
    <location>
        <begin position="108"/>
        <end position="130"/>
    </location>
</feature>
<name>A0AAE0NE25_9PEZI</name>
<keyword evidence="3" id="KW-1185">Reference proteome</keyword>
<sequence length="261" mass="28266">MRKEGFEDEGIYVGLRASHGRNPFSARGEDNDDAKTALFQSKLHLDEHLSDHGGSRGLCLSTVGAAWLGPLTCPSSKGVAGRLSKPGRRRRGTGGLSMIRTACRIASENEDPGGRLGTVRTTKKTGPDQTRLPQQISVDTISTPGPSMNESRSETPEISGRAYSMVGCFASRENKPDQNPLSDMCVLAGSPDGGHYRRVCFGLLDDLLTSRQPHTVGGLGNIRRPMEHPGTSQVLPKSKTPEQQAGWFLRYEGTKEVFFSP</sequence>
<comment type="caution">
    <text evidence="2">The sequence shown here is derived from an EMBL/GenBank/DDBJ whole genome shotgun (WGS) entry which is preliminary data.</text>
</comment>
<evidence type="ECO:0000313" key="2">
    <source>
        <dbReference type="EMBL" id="KAK3379803.1"/>
    </source>
</evidence>
<reference evidence="2" key="2">
    <citation type="submission" date="2023-06" db="EMBL/GenBank/DDBJ databases">
        <authorList>
            <consortium name="Lawrence Berkeley National Laboratory"/>
            <person name="Haridas S."/>
            <person name="Hensen N."/>
            <person name="Bonometti L."/>
            <person name="Westerberg I."/>
            <person name="Brannstrom I.O."/>
            <person name="Guillou S."/>
            <person name="Cros-Aarteil S."/>
            <person name="Calhoun S."/>
            <person name="Kuo A."/>
            <person name="Mondo S."/>
            <person name="Pangilinan J."/>
            <person name="Riley R."/>
            <person name="Labutti K."/>
            <person name="Andreopoulos B."/>
            <person name="Lipzen A."/>
            <person name="Chen C."/>
            <person name="Yanf M."/>
            <person name="Daum C."/>
            <person name="Ng V."/>
            <person name="Clum A."/>
            <person name="Steindorff A."/>
            <person name="Ohm R."/>
            <person name="Martin F."/>
            <person name="Silar P."/>
            <person name="Natvig D."/>
            <person name="Lalanne C."/>
            <person name="Gautier V."/>
            <person name="Ament-Velasquez S.L."/>
            <person name="Kruys A."/>
            <person name="Hutchinson M.I."/>
            <person name="Powell A.J."/>
            <person name="Barry K."/>
            <person name="Miller A.N."/>
            <person name="Grigoriev I.V."/>
            <person name="Debuchy R."/>
            <person name="Gladieux P."/>
            <person name="Thoren M.H."/>
            <person name="Johannesson H."/>
        </authorList>
    </citation>
    <scope>NUCLEOTIDE SEQUENCE</scope>
    <source>
        <strain evidence="2">CBS 958.72</strain>
    </source>
</reference>
<organism evidence="2 3">
    <name type="scientific">Lasiosphaeria ovina</name>
    <dbReference type="NCBI Taxonomy" id="92902"/>
    <lineage>
        <taxon>Eukaryota</taxon>
        <taxon>Fungi</taxon>
        <taxon>Dikarya</taxon>
        <taxon>Ascomycota</taxon>
        <taxon>Pezizomycotina</taxon>
        <taxon>Sordariomycetes</taxon>
        <taxon>Sordariomycetidae</taxon>
        <taxon>Sordariales</taxon>
        <taxon>Lasiosphaeriaceae</taxon>
        <taxon>Lasiosphaeria</taxon>
    </lineage>
</organism>
<evidence type="ECO:0000256" key="1">
    <source>
        <dbReference type="SAM" id="MobiDB-lite"/>
    </source>
</evidence>
<accession>A0AAE0NE25</accession>
<feature type="compositionally biased region" description="Polar residues" evidence="1">
    <location>
        <begin position="138"/>
        <end position="150"/>
    </location>
</feature>
<gene>
    <name evidence="2" type="ORF">B0T24DRAFT_613038</name>
</gene>
<feature type="region of interest" description="Disordered" evidence="1">
    <location>
        <begin position="217"/>
        <end position="238"/>
    </location>
</feature>
<dbReference type="EMBL" id="JAULSN010000002">
    <property type="protein sequence ID" value="KAK3379803.1"/>
    <property type="molecule type" value="Genomic_DNA"/>
</dbReference>
<dbReference type="AlphaFoldDB" id="A0AAE0NE25"/>
<evidence type="ECO:0000313" key="3">
    <source>
        <dbReference type="Proteomes" id="UP001287356"/>
    </source>
</evidence>
<reference evidence="2" key="1">
    <citation type="journal article" date="2023" name="Mol. Phylogenet. Evol.">
        <title>Genome-scale phylogeny and comparative genomics of the fungal order Sordariales.</title>
        <authorList>
            <person name="Hensen N."/>
            <person name="Bonometti L."/>
            <person name="Westerberg I."/>
            <person name="Brannstrom I.O."/>
            <person name="Guillou S."/>
            <person name="Cros-Aarteil S."/>
            <person name="Calhoun S."/>
            <person name="Haridas S."/>
            <person name="Kuo A."/>
            <person name="Mondo S."/>
            <person name="Pangilinan J."/>
            <person name="Riley R."/>
            <person name="LaButti K."/>
            <person name="Andreopoulos B."/>
            <person name="Lipzen A."/>
            <person name="Chen C."/>
            <person name="Yan M."/>
            <person name="Daum C."/>
            <person name="Ng V."/>
            <person name="Clum A."/>
            <person name="Steindorff A."/>
            <person name="Ohm R.A."/>
            <person name="Martin F."/>
            <person name="Silar P."/>
            <person name="Natvig D.O."/>
            <person name="Lalanne C."/>
            <person name="Gautier V."/>
            <person name="Ament-Velasquez S.L."/>
            <person name="Kruys A."/>
            <person name="Hutchinson M.I."/>
            <person name="Powell A.J."/>
            <person name="Barry K."/>
            <person name="Miller A.N."/>
            <person name="Grigoriev I.V."/>
            <person name="Debuchy R."/>
            <person name="Gladieux P."/>
            <person name="Hiltunen Thoren M."/>
            <person name="Johannesson H."/>
        </authorList>
    </citation>
    <scope>NUCLEOTIDE SEQUENCE</scope>
    <source>
        <strain evidence="2">CBS 958.72</strain>
    </source>
</reference>